<reference evidence="13 14" key="1">
    <citation type="submission" date="2020-07" db="EMBL/GenBank/DDBJ databases">
        <title>MOT database genomes.</title>
        <authorList>
            <person name="Joseph S."/>
            <person name="Aduse-Opoku J."/>
            <person name="Hashim A."/>
            <person name="Wade W."/>
            <person name="Curtis M."/>
        </authorList>
    </citation>
    <scope>NUCLEOTIDE SEQUENCE [LARGE SCALE GENOMIC DNA]</scope>
    <source>
        <strain evidence="13 14">DSM 100099</strain>
    </source>
</reference>
<dbReference type="InterPro" id="IPR013149">
    <property type="entry name" value="ADH-like_C"/>
</dbReference>
<evidence type="ECO:0000313" key="13">
    <source>
        <dbReference type="EMBL" id="NYS93623.1"/>
    </source>
</evidence>
<comment type="catalytic activity">
    <reaction evidence="9">
        <text>a secondary alcohol + NAD(+) = a ketone + NADH + H(+)</text>
        <dbReference type="Rhea" id="RHEA:10740"/>
        <dbReference type="ChEBI" id="CHEBI:15378"/>
        <dbReference type="ChEBI" id="CHEBI:17087"/>
        <dbReference type="ChEBI" id="CHEBI:35681"/>
        <dbReference type="ChEBI" id="CHEBI:57540"/>
        <dbReference type="ChEBI" id="CHEBI:57945"/>
        <dbReference type="EC" id="1.1.1.1"/>
    </reaction>
</comment>
<dbReference type="Gene3D" id="3.40.50.720">
    <property type="entry name" value="NAD(P)-binding Rossmann-like Domain"/>
    <property type="match status" value="1"/>
</dbReference>
<evidence type="ECO:0000256" key="11">
    <source>
        <dbReference type="RuleBase" id="RU361277"/>
    </source>
</evidence>
<evidence type="ECO:0000256" key="1">
    <source>
        <dbReference type="ARBA" id="ARBA00001947"/>
    </source>
</evidence>
<dbReference type="InterPro" id="IPR013154">
    <property type="entry name" value="ADH-like_N"/>
</dbReference>
<evidence type="ECO:0000256" key="7">
    <source>
        <dbReference type="ARBA" id="ARBA00023002"/>
    </source>
</evidence>
<dbReference type="Pfam" id="PF00107">
    <property type="entry name" value="ADH_zinc_N"/>
    <property type="match status" value="1"/>
</dbReference>
<evidence type="ECO:0000259" key="12">
    <source>
        <dbReference type="SMART" id="SM00829"/>
    </source>
</evidence>
<dbReference type="InterPro" id="IPR002328">
    <property type="entry name" value="ADH_Zn_CS"/>
</dbReference>
<keyword evidence="6 11" id="KW-0862">Zinc</keyword>
<evidence type="ECO:0000256" key="10">
    <source>
        <dbReference type="ARBA" id="ARBA00049243"/>
    </source>
</evidence>
<keyword evidence="8" id="KW-0520">NAD</keyword>
<keyword evidence="5 11" id="KW-0479">Metal-binding</keyword>
<dbReference type="PROSITE" id="PS00059">
    <property type="entry name" value="ADH_ZINC"/>
    <property type="match status" value="1"/>
</dbReference>
<organism evidence="13 14">
    <name type="scientific">Sanguibacter inulinus</name>
    <dbReference type="NCBI Taxonomy" id="60922"/>
    <lineage>
        <taxon>Bacteria</taxon>
        <taxon>Bacillati</taxon>
        <taxon>Actinomycetota</taxon>
        <taxon>Actinomycetes</taxon>
        <taxon>Micrococcales</taxon>
        <taxon>Sanguibacteraceae</taxon>
        <taxon>Sanguibacter</taxon>
    </lineage>
</organism>
<sequence length="342" mass="35730">MPETMKAAVVRQLGAPLVVEEVPIPVPGPFEALVQVDYSGVCHTDLHAARGDWPVKPVPPFIPGHEGSGRVVELGPSAAGVRVGDRIGNAWLATACGVCRDCLGGWESLCASQQNSGYSVDGSFAEYMVVDTRYAPRIPEGADAAGITAVLCAGVTVYKGLKVTGARPGDWVVVSGIGGLGHMAIQYAAAMGFRVIAVTGTEAKRQRALAYGAELVVNYRDGDPGEAVQDLVGGAQAALVTAVSEKTFPQALSMLRPGGTVSLVGLPPGDFPLSIFDTVLRGLTVRGSIVGTRLDMLEAVDFFSRGVVSTTFERQPMDAINDIFARMTTGAIDGRVVLDMSL</sequence>
<proteinExistence type="inferred from homology"/>
<gene>
    <name evidence="13" type="ORF">HZZ10_08815</name>
</gene>
<dbReference type="AlphaFoldDB" id="A0A853EWB5"/>
<evidence type="ECO:0000313" key="14">
    <source>
        <dbReference type="Proteomes" id="UP000561011"/>
    </source>
</evidence>
<dbReference type="PANTHER" id="PTHR42940:SF8">
    <property type="entry name" value="VACUOLAR PROTEIN SORTING-ASSOCIATED PROTEIN 11"/>
    <property type="match status" value="1"/>
</dbReference>
<keyword evidence="14" id="KW-1185">Reference proteome</keyword>
<dbReference type="SMART" id="SM00829">
    <property type="entry name" value="PKS_ER"/>
    <property type="match status" value="1"/>
</dbReference>
<dbReference type="GO" id="GO:0008270">
    <property type="term" value="F:zinc ion binding"/>
    <property type="evidence" value="ECO:0007669"/>
    <property type="project" value="InterPro"/>
</dbReference>
<evidence type="ECO:0000256" key="3">
    <source>
        <dbReference type="ARBA" id="ARBA00013190"/>
    </source>
</evidence>
<dbReference type="SUPFAM" id="SSF51735">
    <property type="entry name" value="NAD(P)-binding Rossmann-fold domains"/>
    <property type="match status" value="1"/>
</dbReference>
<dbReference type="CDD" id="cd08297">
    <property type="entry name" value="CAD3"/>
    <property type="match status" value="1"/>
</dbReference>
<comment type="similarity">
    <text evidence="2 11">Belongs to the zinc-containing alcohol dehydrogenase family.</text>
</comment>
<dbReference type="Gene3D" id="3.90.180.10">
    <property type="entry name" value="Medium-chain alcohol dehydrogenases, catalytic domain"/>
    <property type="match status" value="1"/>
</dbReference>
<comment type="catalytic activity">
    <reaction evidence="10">
        <text>a primary alcohol + NAD(+) = an aldehyde + NADH + H(+)</text>
        <dbReference type="Rhea" id="RHEA:10736"/>
        <dbReference type="ChEBI" id="CHEBI:15378"/>
        <dbReference type="ChEBI" id="CHEBI:15734"/>
        <dbReference type="ChEBI" id="CHEBI:17478"/>
        <dbReference type="ChEBI" id="CHEBI:57540"/>
        <dbReference type="ChEBI" id="CHEBI:57945"/>
        <dbReference type="EC" id="1.1.1.1"/>
    </reaction>
</comment>
<evidence type="ECO:0000256" key="4">
    <source>
        <dbReference type="ARBA" id="ARBA00016352"/>
    </source>
</evidence>
<protein>
    <recommendedName>
        <fullName evidence="4">Alcohol dehydrogenase</fullName>
        <ecNumber evidence="3">1.1.1.1</ecNumber>
    </recommendedName>
</protein>
<evidence type="ECO:0000256" key="9">
    <source>
        <dbReference type="ARBA" id="ARBA00049164"/>
    </source>
</evidence>
<dbReference type="InterPro" id="IPR011032">
    <property type="entry name" value="GroES-like_sf"/>
</dbReference>
<dbReference type="EMBL" id="JACBYE010000017">
    <property type="protein sequence ID" value="NYS93623.1"/>
    <property type="molecule type" value="Genomic_DNA"/>
</dbReference>
<comment type="cofactor">
    <cofactor evidence="1 11">
        <name>Zn(2+)</name>
        <dbReference type="ChEBI" id="CHEBI:29105"/>
    </cofactor>
</comment>
<dbReference type="Pfam" id="PF08240">
    <property type="entry name" value="ADH_N"/>
    <property type="match status" value="1"/>
</dbReference>
<feature type="domain" description="Enoyl reductase (ER)" evidence="12">
    <location>
        <begin position="14"/>
        <end position="338"/>
    </location>
</feature>
<dbReference type="GO" id="GO:0004022">
    <property type="term" value="F:alcohol dehydrogenase (NAD+) activity"/>
    <property type="evidence" value="ECO:0007669"/>
    <property type="project" value="UniProtKB-EC"/>
</dbReference>
<evidence type="ECO:0000256" key="8">
    <source>
        <dbReference type="ARBA" id="ARBA00023027"/>
    </source>
</evidence>
<dbReference type="InterPro" id="IPR020843">
    <property type="entry name" value="ER"/>
</dbReference>
<keyword evidence="7" id="KW-0560">Oxidoreductase</keyword>
<dbReference type="PANTHER" id="PTHR42940">
    <property type="entry name" value="ALCOHOL DEHYDROGENASE 1-RELATED"/>
    <property type="match status" value="1"/>
</dbReference>
<dbReference type="InterPro" id="IPR036291">
    <property type="entry name" value="NAD(P)-bd_dom_sf"/>
</dbReference>
<dbReference type="FunFam" id="3.40.50.720:FF:000039">
    <property type="entry name" value="Alcohol dehydrogenase AdhP"/>
    <property type="match status" value="1"/>
</dbReference>
<dbReference type="EC" id="1.1.1.1" evidence="3"/>
<dbReference type="SUPFAM" id="SSF50129">
    <property type="entry name" value="GroES-like"/>
    <property type="match status" value="1"/>
</dbReference>
<evidence type="ECO:0000256" key="5">
    <source>
        <dbReference type="ARBA" id="ARBA00022723"/>
    </source>
</evidence>
<name>A0A853EWB5_9MICO</name>
<accession>A0A853EWB5</accession>
<evidence type="ECO:0000256" key="6">
    <source>
        <dbReference type="ARBA" id="ARBA00022833"/>
    </source>
</evidence>
<evidence type="ECO:0000256" key="2">
    <source>
        <dbReference type="ARBA" id="ARBA00008072"/>
    </source>
</evidence>
<comment type="caution">
    <text evidence="13">The sequence shown here is derived from an EMBL/GenBank/DDBJ whole genome shotgun (WGS) entry which is preliminary data.</text>
</comment>
<dbReference type="Proteomes" id="UP000561011">
    <property type="component" value="Unassembled WGS sequence"/>
</dbReference>